<evidence type="ECO:0008006" key="4">
    <source>
        <dbReference type="Google" id="ProtNLM"/>
    </source>
</evidence>
<organism evidence="2 3">
    <name type="scientific">Batillaria attramentaria</name>
    <dbReference type="NCBI Taxonomy" id="370345"/>
    <lineage>
        <taxon>Eukaryota</taxon>
        <taxon>Metazoa</taxon>
        <taxon>Spiralia</taxon>
        <taxon>Lophotrochozoa</taxon>
        <taxon>Mollusca</taxon>
        <taxon>Gastropoda</taxon>
        <taxon>Caenogastropoda</taxon>
        <taxon>Sorbeoconcha</taxon>
        <taxon>Cerithioidea</taxon>
        <taxon>Batillariidae</taxon>
        <taxon>Batillaria</taxon>
    </lineage>
</organism>
<evidence type="ECO:0000313" key="2">
    <source>
        <dbReference type="EMBL" id="KAK7494264.1"/>
    </source>
</evidence>
<protein>
    <recommendedName>
        <fullName evidence="4">Flocculation protein FLO11-like</fullName>
    </recommendedName>
</protein>
<feature type="region of interest" description="Disordered" evidence="1">
    <location>
        <begin position="144"/>
        <end position="424"/>
    </location>
</feature>
<feature type="compositionally biased region" description="Polar residues" evidence="1">
    <location>
        <begin position="260"/>
        <end position="306"/>
    </location>
</feature>
<dbReference type="AlphaFoldDB" id="A0ABD0L3Z9"/>
<reference evidence="2 3" key="1">
    <citation type="journal article" date="2023" name="Sci. Data">
        <title>Genome assembly of the Korean intertidal mud-creeper Batillaria attramentaria.</title>
        <authorList>
            <person name="Patra A.K."/>
            <person name="Ho P.T."/>
            <person name="Jun S."/>
            <person name="Lee S.J."/>
            <person name="Kim Y."/>
            <person name="Won Y.J."/>
        </authorList>
    </citation>
    <scope>NUCLEOTIDE SEQUENCE [LARGE SCALE GENOMIC DNA]</scope>
    <source>
        <strain evidence="2">Wonlab-2016</strain>
    </source>
</reference>
<feature type="region of interest" description="Disordered" evidence="1">
    <location>
        <begin position="1"/>
        <end position="25"/>
    </location>
</feature>
<feature type="compositionally biased region" description="Low complexity" evidence="1">
    <location>
        <begin position="229"/>
        <end position="242"/>
    </location>
</feature>
<feature type="region of interest" description="Disordered" evidence="1">
    <location>
        <begin position="50"/>
        <end position="70"/>
    </location>
</feature>
<dbReference type="EMBL" id="JACVVK020000085">
    <property type="protein sequence ID" value="KAK7494264.1"/>
    <property type="molecule type" value="Genomic_DNA"/>
</dbReference>
<feature type="compositionally biased region" description="Polar residues" evidence="1">
    <location>
        <begin position="369"/>
        <end position="378"/>
    </location>
</feature>
<name>A0ABD0L3Z9_9CAEN</name>
<evidence type="ECO:0000256" key="1">
    <source>
        <dbReference type="SAM" id="MobiDB-lite"/>
    </source>
</evidence>
<dbReference type="Proteomes" id="UP001519460">
    <property type="component" value="Unassembled WGS sequence"/>
</dbReference>
<feature type="region of interest" description="Disordered" evidence="1">
    <location>
        <begin position="87"/>
        <end position="115"/>
    </location>
</feature>
<feature type="compositionally biased region" description="Polar residues" evidence="1">
    <location>
        <begin position="195"/>
        <end position="204"/>
    </location>
</feature>
<feature type="compositionally biased region" description="Low complexity" evidence="1">
    <location>
        <begin position="405"/>
        <end position="414"/>
    </location>
</feature>
<feature type="compositionally biased region" description="Low complexity" evidence="1">
    <location>
        <begin position="1"/>
        <end position="19"/>
    </location>
</feature>
<comment type="caution">
    <text evidence="2">The sequence shown here is derived from an EMBL/GenBank/DDBJ whole genome shotgun (WGS) entry which is preliminary data.</text>
</comment>
<feature type="compositionally biased region" description="Low complexity" evidence="1">
    <location>
        <begin position="151"/>
        <end position="164"/>
    </location>
</feature>
<feature type="compositionally biased region" description="Basic residues" evidence="1">
    <location>
        <begin position="211"/>
        <end position="228"/>
    </location>
</feature>
<proteinExistence type="predicted"/>
<evidence type="ECO:0000313" key="3">
    <source>
        <dbReference type="Proteomes" id="UP001519460"/>
    </source>
</evidence>
<sequence length="544" mass="57724">MTLTSAPHPHPGASHPSVHQGKQKQRLCLPLVRPVYGHLLHHSLDSGLQDDNRPFPANPSPLCLSPRSPPKLPVKYAVENKISKKLLETWPMTSPPRPKRKVSPSPSPKPPSPEALAALGAHAKRCAACAERYQLTHLLASETETKKKVSKTSVRCSSRRSQSTTPPPLKLSLQSSTTSPSARTPTPPNSAPATQVNRSATRLSPLSPGKGQKKQTKSPTKKSRRTRSPVKSVSQSVTSQSQPDEMSPQDPLVVSPMTPIESSPFNESPEQTPDQGERPSSQISEASPRQALVSTSPTASAPQTAQGEKMTSGASVMSESSPSTLPFTPPALTSPTESLSVSIPSPVRSAGVSSPRPEACEDAVAQSPVKATSPKSSVSPPPEQVKPSTDVELSSEGAEKEVEAAESSSGTTQQPSPPKILSLQHLGPEMGNELTVRITARSKSASPTRRASPRASPQTGLKETVVATAVAATVITTLAKDLELSQTGCDDEQEKVPSKESSVILASPQYILQKTNVPRTGEVPPVAVASLISVNLQRRRHHHR</sequence>
<feature type="compositionally biased region" description="Low complexity" evidence="1">
    <location>
        <begin position="175"/>
        <end position="184"/>
    </location>
</feature>
<feature type="compositionally biased region" description="Polar residues" evidence="1">
    <location>
        <begin position="312"/>
        <end position="343"/>
    </location>
</feature>
<feature type="region of interest" description="Disordered" evidence="1">
    <location>
        <begin position="440"/>
        <end position="460"/>
    </location>
</feature>
<gene>
    <name evidence="2" type="ORF">BaRGS_00014546</name>
</gene>
<feature type="compositionally biased region" description="Polar residues" evidence="1">
    <location>
        <begin position="441"/>
        <end position="460"/>
    </location>
</feature>
<keyword evidence="3" id="KW-1185">Reference proteome</keyword>
<accession>A0ABD0L3Z9</accession>